<dbReference type="GO" id="GO:0020037">
    <property type="term" value="F:heme binding"/>
    <property type="evidence" value="ECO:0007669"/>
    <property type="project" value="InterPro"/>
</dbReference>
<organism evidence="9 10">
    <name type="scientific">Streptomyces antioxidans</name>
    <dbReference type="NCBI Taxonomy" id="1507734"/>
    <lineage>
        <taxon>Bacteria</taxon>
        <taxon>Bacillati</taxon>
        <taxon>Actinomycetota</taxon>
        <taxon>Actinomycetes</taxon>
        <taxon>Kitasatosporales</taxon>
        <taxon>Streptomycetaceae</taxon>
        <taxon>Streptomyces</taxon>
    </lineage>
</organism>
<evidence type="ECO:0000313" key="10">
    <source>
        <dbReference type="Proteomes" id="UP000033615"/>
    </source>
</evidence>
<keyword evidence="2 7" id="KW-0349">Heme</keyword>
<dbReference type="Pfam" id="PF00067">
    <property type="entry name" value="p450"/>
    <property type="match status" value="1"/>
</dbReference>
<keyword evidence="4 7" id="KW-0560">Oxidoreductase</keyword>
<dbReference type="EMBL" id="LAKD02000086">
    <property type="protein sequence ID" value="OPF73782.1"/>
    <property type="molecule type" value="Genomic_DNA"/>
</dbReference>
<dbReference type="PROSITE" id="PS00086">
    <property type="entry name" value="CYTOCHROME_P450"/>
    <property type="match status" value="1"/>
</dbReference>
<evidence type="ECO:0000256" key="5">
    <source>
        <dbReference type="ARBA" id="ARBA00023004"/>
    </source>
</evidence>
<dbReference type="InterPro" id="IPR017972">
    <property type="entry name" value="Cyt_P450_CS"/>
</dbReference>
<name>A0A1V4CYI8_9ACTN</name>
<gene>
    <name evidence="9" type="ORF">VT50_0227900</name>
</gene>
<dbReference type="InterPro" id="IPR036396">
    <property type="entry name" value="Cyt_P450_sf"/>
</dbReference>
<evidence type="ECO:0000256" key="4">
    <source>
        <dbReference type="ARBA" id="ARBA00023002"/>
    </source>
</evidence>
<dbReference type="PANTHER" id="PTHR46696">
    <property type="entry name" value="P450, PUTATIVE (EUROFUNG)-RELATED"/>
    <property type="match status" value="1"/>
</dbReference>
<dbReference type="PRINTS" id="PR00359">
    <property type="entry name" value="BP450"/>
</dbReference>
<dbReference type="GO" id="GO:0016705">
    <property type="term" value="F:oxidoreductase activity, acting on paired donors, with incorporation or reduction of molecular oxygen"/>
    <property type="evidence" value="ECO:0007669"/>
    <property type="project" value="InterPro"/>
</dbReference>
<dbReference type="Proteomes" id="UP000033615">
    <property type="component" value="Unassembled WGS sequence"/>
</dbReference>
<keyword evidence="6 7" id="KW-0503">Monooxygenase</keyword>
<dbReference type="SUPFAM" id="SSF48264">
    <property type="entry name" value="Cytochrome P450"/>
    <property type="match status" value="1"/>
</dbReference>
<dbReference type="InterPro" id="IPR001128">
    <property type="entry name" value="Cyt_P450"/>
</dbReference>
<keyword evidence="5 7" id="KW-0408">Iron</keyword>
<evidence type="ECO:0000256" key="2">
    <source>
        <dbReference type="ARBA" id="ARBA00022617"/>
    </source>
</evidence>
<dbReference type="FunFam" id="1.10.630.10:FF:000018">
    <property type="entry name" value="Cytochrome P450 monooxygenase"/>
    <property type="match status" value="1"/>
</dbReference>
<evidence type="ECO:0000256" key="3">
    <source>
        <dbReference type="ARBA" id="ARBA00022723"/>
    </source>
</evidence>
<feature type="region of interest" description="Disordered" evidence="8">
    <location>
        <begin position="1"/>
        <end position="28"/>
    </location>
</feature>
<comment type="similarity">
    <text evidence="1 7">Belongs to the cytochrome P450 family.</text>
</comment>
<comment type="caution">
    <text evidence="9">The sequence shown here is derived from an EMBL/GenBank/DDBJ whole genome shotgun (WGS) entry which is preliminary data.</text>
</comment>
<proteinExistence type="inferred from homology"/>
<dbReference type="InterPro" id="IPR002397">
    <property type="entry name" value="Cyt_P450_B"/>
</dbReference>
<keyword evidence="10" id="KW-1185">Reference proteome</keyword>
<dbReference type="GO" id="GO:0004497">
    <property type="term" value="F:monooxygenase activity"/>
    <property type="evidence" value="ECO:0007669"/>
    <property type="project" value="UniProtKB-KW"/>
</dbReference>
<reference evidence="9" key="1">
    <citation type="submission" date="2016-12" db="EMBL/GenBank/DDBJ databases">
        <title>Genome sequence of Streptomyces antioxidans MUSC 164.</title>
        <authorList>
            <person name="Lee L.-H."/>
            <person name="Ser H.-L."/>
        </authorList>
    </citation>
    <scope>NUCLEOTIDE SEQUENCE [LARGE SCALE GENOMIC DNA]</scope>
    <source>
        <strain evidence="9">MUSC 164</strain>
    </source>
</reference>
<evidence type="ECO:0000256" key="8">
    <source>
        <dbReference type="SAM" id="MobiDB-lite"/>
    </source>
</evidence>
<sequence>MTVHQPPHADERPVPEPGAAPAPRSVHPLDMANGTRLWLVTGYGPVRQALSDPRFAKDSWEIMRILRERRIQAHQEIFSQALSHHMLNTDPPEHKRLRHMVNKGFTLRRVQRLRPRIEQITDQLLDAVEGQDSVDLIEALAFPLPITVICELLGVPEEDRRTFRSWTNAFVLTVEPEVFQDASVSMNAYIRELVAAKRASPGDDMISALATEDSESALDDEEIAAMAVLLLAAGHETTVNLIGNGALALVTHPEQFAELRADRSLLPGAIEEFLRYESPVNQATMRFTREPVEIGGVLIPADEFVMVNIDSANHDPERFPQPGRLDLKRDARGHVSFGHGIHFCLGAPLARLEAEVVFTRLLDRYKTIELTTPVAQLEWRSSTLMRGLESLPLRMA</sequence>
<evidence type="ECO:0000313" key="9">
    <source>
        <dbReference type="EMBL" id="OPF73782.1"/>
    </source>
</evidence>
<dbReference type="CDD" id="cd11029">
    <property type="entry name" value="CYP107-like"/>
    <property type="match status" value="1"/>
</dbReference>
<evidence type="ECO:0000256" key="6">
    <source>
        <dbReference type="ARBA" id="ARBA00023033"/>
    </source>
</evidence>
<dbReference type="AlphaFoldDB" id="A0A1V4CYI8"/>
<evidence type="ECO:0000256" key="1">
    <source>
        <dbReference type="ARBA" id="ARBA00010617"/>
    </source>
</evidence>
<evidence type="ECO:0000256" key="7">
    <source>
        <dbReference type="RuleBase" id="RU000461"/>
    </source>
</evidence>
<dbReference type="GO" id="GO:0005506">
    <property type="term" value="F:iron ion binding"/>
    <property type="evidence" value="ECO:0007669"/>
    <property type="project" value="InterPro"/>
</dbReference>
<accession>A0A1V4CYI8</accession>
<protein>
    <submittedName>
        <fullName evidence="9">Cytochrome</fullName>
    </submittedName>
</protein>
<dbReference type="Gene3D" id="1.10.630.10">
    <property type="entry name" value="Cytochrome P450"/>
    <property type="match status" value="1"/>
</dbReference>
<keyword evidence="3 7" id="KW-0479">Metal-binding</keyword>
<dbReference type="PANTHER" id="PTHR46696:SF1">
    <property type="entry name" value="CYTOCHROME P450 YJIB-RELATED"/>
    <property type="match status" value="1"/>
</dbReference>